<dbReference type="GO" id="GO:0005829">
    <property type="term" value="C:cytosol"/>
    <property type="evidence" value="ECO:0007669"/>
    <property type="project" value="TreeGrafter"/>
</dbReference>
<dbReference type="InterPro" id="IPR006140">
    <property type="entry name" value="D-isomer_DH_NAD-bd"/>
</dbReference>
<evidence type="ECO:0000259" key="5">
    <source>
        <dbReference type="Pfam" id="PF02826"/>
    </source>
</evidence>
<dbReference type="InterPro" id="IPR006139">
    <property type="entry name" value="D-isomer_2_OHA_DH_cat_dom"/>
</dbReference>
<dbReference type="GO" id="GO:0051287">
    <property type="term" value="F:NAD binding"/>
    <property type="evidence" value="ECO:0007669"/>
    <property type="project" value="InterPro"/>
</dbReference>
<keyword evidence="1 3" id="KW-0560">Oxidoreductase</keyword>
<sequence>MSGKPRVLVAHNDTPQVAVDLLKTKCDVTILKPNWPTEAEVLKVLPEYDALLGKLHIDTDFLNAAGSKLKIISTPSAGYDHMNIQEIKKRGIKVGHAPKVLSGAVAETAVFLLLGAARRAHEGRLLLEQGKVENGFQWLLGHDLRNKTVGIVGLGNIGEEIVKRLKPFEIKKFFYTGHSRKKAGDDLGAEFVNLDTLLKESDFVISCVPLTPETDKMFSDDAFKKMRKTSVFVNIGRGKTVDTDALVRALKNQTIFAAGLDVTEPEPLPVGHELLKLPNAVIIPHMGSQTVETRNDMALAAAQNILNGLEGKTLLYEL</sequence>
<dbReference type="SUPFAM" id="SSF52283">
    <property type="entry name" value="Formate/glycerate dehydrogenase catalytic domain-like"/>
    <property type="match status" value="1"/>
</dbReference>
<dbReference type="GeneID" id="100123676"/>
<dbReference type="GO" id="GO:0030267">
    <property type="term" value="F:glyoxylate reductase (NADPH) activity"/>
    <property type="evidence" value="ECO:0007669"/>
    <property type="project" value="TreeGrafter"/>
</dbReference>
<dbReference type="FunFam" id="3.40.50.720:FF:000026">
    <property type="entry name" value="Glyoxylate/hydroxypyruvate reductase B"/>
    <property type="match status" value="1"/>
</dbReference>
<dbReference type="Pfam" id="PF02826">
    <property type="entry name" value="2-Hacid_dh_C"/>
    <property type="match status" value="1"/>
</dbReference>
<evidence type="ECO:0000256" key="3">
    <source>
        <dbReference type="RuleBase" id="RU003719"/>
    </source>
</evidence>
<proteinExistence type="inferred from homology"/>
<feature type="domain" description="D-isomer specific 2-hydroxyacid dehydrogenase catalytic" evidence="4">
    <location>
        <begin position="13"/>
        <end position="315"/>
    </location>
</feature>
<name>A0A7M6W5J7_NASVI</name>
<reference evidence="6" key="1">
    <citation type="submission" date="2021-01" db="UniProtKB">
        <authorList>
            <consortium name="EnsemblMetazoa"/>
        </authorList>
    </citation>
    <scope>IDENTIFICATION</scope>
</reference>
<evidence type="ECO:0000313" key="6">
    <source>
        <dbReference type="EnsemblMetazoa" id="NP_001127792"/>
    </source>
</evidence>
<comment type="similarity">
    <text evidence="3">Belongs to the D-isomer specific 2-hydroxyacid dehydrogenase family.</text>
</comment>
<dbReference type="RefSeq" id="NP_001127792.1">
    <property type="nucleotide sequence ID" value="NM_001134320.1"/>
</dbReference>
<dbReference type="FunCoup" id="A0A7M6W5J7">
    <property type="interactions" value="213"/>
</dbReference>
<protein>
    <recommendedName>
        <fullName evidence="2">Glyoxylate reductase/hydroxypyruvate reductase</fullName>
    </recommendedName>
</protein>
<organism evidence="6 7">
    <name type="scientific">Nasonia vitripennis</name>
    <name type="common">Parasitic wasp</name>
    <dbReference type="NCBI Taxonomy" id="7425"/>
    <lineage>
        <taxon>Eukaryota</taxon>
        <taxon>Metazoa</taxon>
        <taxon>Ecdysozoa</taxon>
        <taxon>Arthropoda</taxon>
        <taxon>Hexapoda</taxon>
        <taxon>Insecta</taxon>
        <taxon>Pterygota</taxon>
        <taxon>Neoptera</taxon>
        <taxon>Endopterygota</taxon>
        <taxon>Hymenoptera</taxon>
        <taxon>Apocrita</taxon>
        <taxon>Proctotrupomorpha</taxon>
        <taxon>Chalcidoidea</taxon>
        <taxon>Pteromalidae</taxon>
        <taxon>Pteromalinae</taxon>
        <taxon>Nasonia</taxon>
    </lineage>
</organism>
<dbReference type="GO" id="GO:0008465">
    <property type="term" value="F:hydroxypyruvate reductase (NADH) activity"/>
    <property type="evidence" value="ECO:0007669"/>
    <property type="project" value="TreeGrafter"/>
</dbReference>
<dbReference type="SUPFAM" id="SSF51735">
    <property type="entry name" value="NAD(P)-binding Rossmann-fold domains"/>
    <property type="match status" value="1"/>
</dbReference>
<keyword evidence="7" id="KW-1185">Reference proteome</keyword>
<dbReference type="PANTHER" id="PTHR10996:SF119">
    <property type="entry name" value="FI03731P-RELATED"/>
    <property type="match status" value="1"/>
</dbReference>
<dbReference type="InterPro" id="IPR036291">
    <property type="entry name" value="NAD(P)-bd_dom_sf"/>
</dbReference>
<dbReference type="InterPro" id="IPR050223">
    <property type="entry name" value="D-isomer_2-hydroxyacid_DH"/>
</dbReference>
<evidence type="ECO:0000256" key="2">
    <source>
        <dbReference type="ARBA" id="ARBA00073306"/>
    </source>
</evidence>
<dbReference type="AlphaFoldDB" id="A0A7M6W5J7"/>
<dbReference type="SMR" id="A0A7M6W5J7"/>
<evidence type="ECO:0000256" key="1">
    <source>
        <dbReference type="ARBA" id="ARBA00023002"/>
    </source>
</evidence>
<feature type="domain" description="D-isomer specific 2-hydroxyacid dehydrogenase NAD-binding" evidence="5">
    <location>
        <begin position="111"/>
        <end position="287"/>
    </location>
</feature>
<evidence type="ECO:0000313" key="7">
    <source>
        <dbReference type="Proteomes" id="UP000002358"/>
    </source>
</evidence>
<accession>A0A7M6W5J7</accession>
<dbReference type="OrthoDB" id="298012at2759"/>
<dbReference type="Pfam" id="PF00389">
    <property type="entry name" value="2-Hacid_dh"/>
    <property type="match status" value="1"/>
</dbReference>
<dbReference type="KEGG" id="nvi:100123676"/>
<dbReference type="Proteomes" id="UP000002358">
    <property type="component" value="Chromosome 2"/>
</dbReference>
<dbReference type="CDD" id="cd05301">
    <property type="entry name" value="GDH"/>
    <property type="match status" value="1"/>
</dbReference>
<dbReference type="Gene3D" id="3.40.50.720">
    <property type="entry name" value="NAD(P)-binding Rossmann-like Domain"/>
    <property type="match status" value="2"/>
</dbReference>
<dbReference type="InParanoid" id="A0A7M6W5J7"/>
<dbReference type="EnsemblMetazoa" id="NM_001134320">
    <property type="protein sequence ID" value="NP_001127792"/>
    <property type="gene ID" value="LOC100123676"/>
</dbReference>
<evidence type="ECO:0000259" key="4">
    <source>
        <dbReference type="Pfam" id="PF00389"/>
    </source>
</evidence>
<dbReference type="PANTHER" id="PTHR10996">
    <property type="entry name" value="2-HYDROXYACID DEHYDROGENASE-RELATED"/>
    <property type="match status" value="1"/>
</dbReference>